<sequence length="492" mass="54600">MRITGLATGLDMDEIVKNSMKPYRIKVDQMTQKKDVVEIKQKLYRDIIKEGREFFDKHLDMVKSDTLLKSSNWSSISFSSSDENAVTAKASGEAIKDDYTVSVTQLAAKASTTLKDGITTGAQTLTTSTGVTINFDVANDGSKTTIANFNASIATKKADSSLTSEQLKSLNITAKYSEISGGIIFEANDFGQGGFTLTNSTGDATDKYLHATIKNSNGDIYEIKDADKVTNNSKAVDGITFNFNKECTGVEITGKTDVKDLKDKVVAFVNDYNKLIEKLNTTVITKHDRSYVPLTAEQKKEMSETEVKLWNERVEKGQLYRDSDITRITNSMKESMRTLMADSGLKLETIGIKPVQDYSGALNGTFTIDEDKLTEALENNTEDVMNLFIGNSDAADKSQRGILHQLKDTVDTEFNKSTSSSLLKKAGFEGTTTFTTNQLSKNITDYEKKIKDMEKDFSRREQHLYSKYATLEKMMNKLNAQQSNLMSQLGMA</sequence>
<name>A0A1D7XHX0_9CLOT</name>
<dbReference type="OrthoDB" id="9776025at2"/>
<reference evidence="9" key="1">
    <citation type="submission" date="2016-09" db="EMBL/GenBank/DDBJ databases">
        <title>Genomics of Clostridium taeniosporum, an organism which forms endospores with ribbon-like appendages.</title>
        <authorList>
            <person name="Walker J.R."/>
        </authorList>
    </citation>
    <scope>NUCLEOTIDE SEQUENCE [LARGE SCALE GENOMIC DNA]</scope>
    <source>
        <strain evidence="9">1/k</strain>
    </source>
</reference>
<evidence type="ECO:0000259" key="6">
    <source>
        <dbReference type="Pfam" id="PF02465"/>
    </source>
</evidence>
<dbReference type="Pfam" id="PF07195">
    <property type="entry name" value="FliD_C"/>
    <property type="match status" value="1"/>
</dbReference>
<dbReference type="GO" id="GO:0009424">
    <property type="term" value="C:bacterial-type flagellum hook"/>
    <property type="evidence" value="ECO:0007669"/>
    <property type="project" value="UniProtKB-UniRule"/>
</dbReference>
<comment type="similarity">
    <text evidence="1 5">Belongs to the FliD family.</text>
</comment>
<dbReference type="AlphaFoldDB" id="A0A1D7XHX0"/>
<dbReference type="GO" id="GO:0007155">
    <property type="term" value="P:cell adhesion"/>
    <property type="evidence" value="ECO:0007669"/>
    <property type="project" value="InterPro"/>
</dbReference>
<feature type="domain" description="Flagellar hook-associated protein 2 C-terminal" evidence="7">
    <location>
        <begin position="230"/>
        <end position="480"/>
    </location>
</feature>
<protein>
    <recommendedName>
        <fullName evidence="5">Flagellar hook-associated protein 2</fullName>
        <shortName evidence="5">HAP2</shortName>
    </recommendedName>
    <alternativeName>
        <fullName evidence="5">Flagellar cap protein</fullName>
    </alternativeName>
</protein>
<evidence type="ECO:0000259" key="7">
    <source>
        <dbReference type="Pfam" id="PF07195"/>
    </source>
</evidence>
<evidence type="ECO:0000256" key="3">
    <source>
        <dbReference type="ARBA" id="ARBA00023054"/>
    </source>
</evidence>
<evidence type="ECO:0000256" key="2">
    <source>
        <dbReference type="ARBA" id="ARBA00011255"/>
    </source>
</evidence>
<dbReference type="KEGG" id="ctae:BGI42_03890"/>
<dbReference type="GO" id="GO:0009421">
    <property type="term" value="C:bacterial-type flagellum filament cap"/>
    <property type="evidence" value="ECO:0007669"/>
    <property type="project" value="InterPro"/>
</dbReference>
<keyword evidence="5" id="KW-0964">Secreted</keyword>
<dbReference type="RefSeq" id="WP_069679064.1">
    <property type="nucleotide sequence ID" value="NZ_CP017253.2"/>
</dbReference>
<keyword evidence="9" id="KW-1185">Reference proteome</keyword>
<gene>
    <name evidence="8" type="ORF">BGI42_03890</name>
</gene>
<dbReference type="InterPro" id="IPR040026">
    <property type="entry name" value="FliD"/>
</dbReference>
<proteinExistence type="inferred from homology"/>
<dbReference type="Proteomes" id="UP000094652">
    <property type="component" value="Chromosome"/>
</dbReference>
<comment type="subunit">
    <text evidence="2 5">Homopentamer.</text>
</comment>
<dbReference type="GO" id="GO:0005576">
    <property type="term" value="C:extracellular region"/>
    <property type="evidence" value="ECO:0007669"/>
    <property type="project" value="UniProtKB-SubCell"/>
</dbReference>
<evidence type="ECO:0000313" key="9">
    <source>
        <dbReference type="Proteomes" id="UP000094652"/>
    </source>
</evidence>
<organism evidence="8 9">
    <name type="scientific">Clostridium taeniosporum</name>
    <dbReference type="NCBI Taxonomy" id="394958"/>
    <lineage>
        <taxon>Bacteria</taxon>
        <taxon>Bacillati</taxon>
        <taxon>Bacillota</taxon>
        <taxon>Clostridia</taxon>
        <taxon>Eubacteriales</taxon>
        <taxon>Clostridiaceae</taxon>
        <taxon>Clostridium</taxon>
    </lineage>
</organism>
<dbReference type="PANTHER" id="PTHR30288:SF0">
    <property type="entry name" value="FLAGELLAR HOOK-ASSOCIATED PROTEIN 2"/>
    <property type="match status" value="1"/>
</dbReference>
<evidence type="ECO:0000256" key="1">
    <source>
        <dbReference type="ARBA" id="ARBA00009764"/>
    </source>
</evidence>
<dbReference type="STRING" id="394958.BGI42_03890"/>
<accession>A0A1D7XHX0</accession>
<evidence type="ECO:0000256" key="5">
    <source>
        <dbReference type="RuleBase" id="RU362066"/>
    </source>
</evidence>
<evidence type="ECO:0000256" key="4">
    <source>
        <dbReference type="ARBA" id="ARBA00023143"/>
    </source>
</evidence>
<dbReference type="Pfam" id="PF02465">
    <property type="entry name" value="FliD_N"/>
    <property type="match status" value="1"/>
</dbReference>
<comment type="function">
    <text evidence="5">Required for morphogenesis and for the elongation of the flagellar filament by facilitating polymerization of the flagellin monomers at the tip of growing filament. Forms a capping structure, which prevents flagellin subunits (transported through the central channel of the flagellum) from leaking out without polymerization at the distal end.</text>
</comment>
<evidence type="ECO:0000313" key="8">
    <source>
        <dbReference type="EMBL" id="AOR22906.1"/>
    </source>
</evidence>
<feature type="domain" description="Flagellar hook-associated protein 2 N-terminal" evidence="6">
    <location>
        <begin position="8"/>
        <end position="109"/>
    </location>
</feature>
<dbReference type="GO" id="GO:0071973">
    <property type="term" value="P:bacterial-type flagellum-dependent cell motility"/>
    <property type="evidence" value="ECO:0007669"/>
    <property type="project" value="TreeGrafter"/>
</dbReference>
<keyword evidence="4 5" id="KW-0975">Bacterial flagellum</keyword>
<dbReference type="InterPro" id="IPR010809">
    <property type="entry name" value="FliD_C"/>
</dbReference>
<comment type="subcellular location">
    <subcellularLocation>
        <location evidence="5">Secreted</location>
    </subcellularLocation>
    <subcellularLocation>
        <location evidence="5">Bacterial flagellum</location>
    </subcellularLocation>
</comment>
<dbReference type="EMBL" id="CP017253">
    <property type="protein sequence ID" value="AOR22906.1"/>
    <property type="molecule type" value="Genomic_DNA"/>
</dbReference>
<dbReference type="PANTHER" id="PTHR30288">
    <property type="entry name" value="FLAGELLAR CAP/ASSEMBLY PROTEIN FLID"/>
    <property type="match status" value="1"/>
</dbReference>
<feature type="coiled-coil region" evidence="5">
    <location>
        <begin position="436"/>
        <end position="488"/>
    </location>
</feature>
<dbReference type="InterPro" id="IPR003481">
    <property type="entry name" value="FliD_N"/>
</dbReference>
<keyword evidence="3 5" id="KW-0175">Coiled coil</keyword>